<gene>
    <name evidence="4" type="ORF">SAMN04488044_1505</name>
</gene>
<evidence type="ECO:0000313" key="4">
    <source>
        <dbReference type="EMBL" id="SHG87579.1"/>
    </source>
</evidence>
<dbReference type="AlphaFoldDB" id="A0A1M5NEG6"/>
<evidence type="ECO:0000313" key="5">
    <source>
        <dbReference type="Proteomes" id="UP000184211"/>
    </source>
</evidence>
<proteinExistence type="predicted"/>
<name>A0A1M5NEG6_9RHOB</name>
<dbReference type="EMBL" id="FQWM01000002">
    <property type="protein sequence ID" value="SHG87579.1"/>
    <property type="molecule type" value="Genomic_DNA"/>
</dbReference>
<dbReference type="CDD" id="cd04301">
    <property type="entry name" value="NAT_SF"/>
    <property type="match status" value="1"/>
</dbReference>
<dbReference type="Proteomes" id="UP000184211">
    <property type="component" value="Unassembled WGS sequence"/>
</dbReference>
<organism evidence="4 5">
    <name type="scientific">Cognatishimia maritima</name>
    <dbReference type="NCBI Taxonomy" id="870908"/>
    <lineage>
        <taxon>Bacteria</taxon>
        <taxon>Pseudomonadati</taxon>
        <taxon>Pseudomonadota</taxon>
        <taxon>Alphaproteobacteria</taxon>
        <taxon>Rhodobacterales</taxon>
        <taxon>Paracoccaceae</taxon>
        <taxon>Cognatishimia</taxon>
    </lineage>
</organism>
<keyword evidence="5" id="KW-1185">Reference proteome</keyword>
<dbReference type="Pfam" id="PF00583">
    <property type="entry name" value="Acetyltransf_1"/>
    <property type="match status" value="1"/>
</dbReference>
<dbReference type="PANTHER" id="PTHR43877:SF5">
    <property type="entry name" value="BLL8307 PROTEIN"/>
    <property type="match status" value="1"/>
</dbReference>
<dbReference type="SUPFAM" id="SSF55729">
    <property type="entry name" value="Acyl-CoA N-acyltransferases (Nat)"/>
    <property type="match status" value="1"/>
</dbReference>
<protein>
    <submittedName>
        <fullName evidence="4">Putative acetyltransferase</fullName>
    </submittedName>
</protein>
<dbReference type="RefSeq" id="WP_072792132.1">
    <property type="nucleotide sequence ID" value="NZ_FQWM01000002.1"/>
</dbReference>
<keyword evidence="1 4" id="KW-0808">Transferase</keyword>
<dbReference type="Gene3D" id="3.40.630.30">
    <property type="match status" value="1"/>
</dbReference>
<dbReference type="GO" id="GO:0016747">
    <property type="term" value="F:acyltransferase activity, transferring groups other than amino-acyl groups"/>
    <property type="evidence" value="ECO:0007669"/>
    <property type="project" value="InterPro"/>
</dbReference>
<evidence type="ECO:0000256" key="1">
    <source>
        <dbReference type="ARBA" id="ARBA00022679"/>
    </source>
</evidence>
<keyword evidence="2" id="KW-0012">Acyltransferase</keyword>
<dbReference type="PANTHER" id="PTHR43877">
    <property type="entry name" value="AMINOALKYLPHOSPHONATE N-ACETYLTRANSFERASE-RELATED-RELATED"/>
    <property type="match status" value="1"/>
</dbReference>
<dbReference type="InterPro" id="IPR050832">
    <property type="entry name" value="Bact_Acetyltransf"/>
</dbReference>
<dbReference type="OrthoDB" id="9803233at2"/>
<evidence type="ECO:0000259" key="3">
    <source>
        <dbReference type="PROSITE" id="PS51186"/>
    </source>
</evidence>
<sequence>MSNITVTRGDPRAPEATALLQQSHALMQELFDPEDNHFLEIDALCAPHIHFFVGHTFGKIMGCAALANMGDYGEIKSMFVDPDARGTGLADALMSALIEDAEAQGLPVLKLETGDLLKAAHRLYARQGFMECEPFGDYTANKSSIFMTKTL</sequence>
<dbReference type="PROSITE" id="PS51186">
    <property type="entry name" value="GNAT"/>
    <property type="match status" value="1"/>
</dbReference>
<evidence type="ECO:0000256" key="2">
    <source>
        <dbReference type="ARBA" id="ARBA00023315"/>
    </source>
</evidence>
<accession>A0A1M5NEG6</accession>
<feature type="domain" description="N-acetyltransferase" evidence="3">
    <location>
        <begin position="11"/>
        <end position="151"/>
    </location>
</feature>
<dbReference type="InterPro" id="IPR016181">
    <property type="entry name" value="Acyl_CoA_acyltransferase"/>
</dbReference>
<dbReference type="InterPro" id="IPR000182">
    <property type="entry name" value="GNAT_dom"/>
</dbReference>
<reference evidence="5" key="1">
    <citation type="submission" date="2016-11" db="EMBL/GenBank/DDBJ databases">
        <authorList>
            <person name="Varghese N."/>
            <person name="Submissions S."/>
        </authorList>
    </citation>
    <scope>NUCLEOTIDE SEQUENCE [LARGE SCALE GENOMIC DNA]</scope>
    <source>
        <strain evidence="5">DSM 28223</strain>
    </source>
</reference>